<evidence type="ECO:0000313" key="1">
    <source>
        <dbReference type="EMBL" id="KAF5806753.1"/>
    </source>
</evidence>
<dbReference type="EMBL" id="MNCJ02000320">
    <property type="protein sequence ID" value="KAF5806753.1"/>
    <property type="molecule type" value="Genomic_DNA"/>
</dbReference>
<gene>
    <name evidence="1" type="ORF">HanXRQr2_Chr05g0225281</name>
</gene>
<reference evidence="1" key="1">
    <citation type="journal article" date="2017" name="Nature">
        <title>The sunflower genome provides insights into oil metabolism, flowering and Asterid evolution.</title>
        <authorList>
            <person name="Badouin H."/>
            <person name="Gouzy J."/>
            <person name="Grassa C.J."/>
            <person name="Murat F."/>
            <person name="Staton S.E."/>
            <person name="Cottret L."/>
            <person name="Lelandais-Briere C."/>
            <person name="Owens G.L."/>
            <person name="Carrere S."/>
            <person name="Mayjonade B."/>
            <person name="Legrand L."/>
            <person name="Gill N."/>
            <person name="Kane N.C."/>
            <person name="Bowers J.E."/>
            <person name="Hubner S."/>
            <person name="Bellec A."/>
            <person name="Berard A."/>
            <person name="Berges H."/>
            <person name="Blanchet N."/>
            <person name="Boniface M.C."/>
            <person name="Brunel D."/>
            <person name="Catrice O."/>
            <person name="Chaidir N."/>
            <person name="Claudel C."/>
            <person name="Donnadieu C."/>
            <person name="Faraut T."/>
            <person name="Fievet G."/>
            <person name="Helmstetter N."/>
            <person name="King M."/>
            <person name="Knapp S.J."/>
            <person name="Lai Z."/>
            <person name="Le Paslier M.C."/>
            <person name="Lippi Y."/>
            <person name="Lorenzon L."/>
            <person name="Mandel J.R."/>
            <person name="Marage G."/>
            <person name="Marchand G."/>
            <person name="Marquand E."/>
            <person name="Bret-Mestries E."/>
            <person name="Morien E."/>
            <person name="Nambeesan S."/>
            <person name="Nguyen T."/>
            <person name="Pegot-Espagnet P."/>
            <person name="Pouilly N."/>
            <person name="Raftis F."/>
            <person name="Sallet E."/>
            <person name="Schiex T."/>
            <person name="Thomas J."/>
            <person name="Vandecasteele C."/>
            <person name="Vares D."/>
            <person name="Vear F."/>
            <person name="Vautrin S."/>
            <person name="Crespi M."/>
            <person name="Mangin B."/>
            <person name="Burke J.M."/>
            <person name="Salse J."/>
            <person name="Munos S."/>
            <person name="Vincourt P."/>
            <person name="Rieseberg L.H."/>
            <person name="Langlade N.B."/>
        </authorList>
    </citation>
    <scope>NUCLEOTIDE SEQUENCE</scope>
    <source>
        <tissue evidence="1">Leaves</tissue>
    </source>
</reference>
<dbReference type="Proteomes" id="UP000215914">
    <property type="component" value="Unassembled WGS sequence"/>
</dbReference>
<name>A0A9K3NPK3_HELAN</name>
<dbReference type="Gramene" id="mRNA:HanXRQr2_Chr05g0225281">
    <property type="protein sequence ID" value="CDS:HanXRQr2_Chr05g0225281.1"/>
    <property type="gene ID" value="HanXRQr2_Chr05g0225281"/>
</dbReference>
<protein>
    <submittedName>
        <fullName evidence="1">Uncharacterized protein</fullName>
    </submittedName>
</protein>
<organism evidence="1 2">
    <name type="scientific">Helianthus annuus</name>
    <name type="common">Common sunflower</name>
    <dbReference type="NCBI Taxonomy" id="4232"/>
    <lineage>
        <taxon>Eukaryota</taxon>
        <taxon>Viridiplantae</taxon>
        <taxon>Streptophyta</taxon>
        <taxon>Embryophyta</taxon>
        <taxon>Tracheophyta</taxon>
        <taxon>Spermatophyta</taxon>
        <taxon>Magnoliopsida</taxon>
        <taxon>eudicotyledons</taxon>
        <taxon>Gunneridae</taxon>
        <taxon>Pentapetalae</taxon>
        <taxon>asterids</taxon>
        <taxon>campanulids</taxon>
        <taxon>Asterales</taxon>
        <taxon>Asteraceae</taxon>
        <taxon>Asteroideae</taxon>
        <taxon>Heliantheae alliance</taxon>
        <taxon>Heliantheae</taxon>
        <taxon>Helianthus</taxon>
    </lineage>
</organism>
<reference evidence="1" key="2">
    <citation type="submission" date="2020-06" db="EMBL/GenBank/DDBJ databases">
        <title>Helianthus annuus Genome sequencing and assembly Release 2.</title>
        <authorList>
            <person name="Gouzy J."/>
            <person name="Langlade N."/>
            <person name="Munos S."/>
        </authorList>
    </citation>
    <scope>NUCLEOTIDE SEQUENCE</scope>
    <source>
        <tissue evidence="1">Leaves</tissue>
    </source>
</reference>
<evidence type="ECO:0000313" key="2">
    <source>
        <dbReference type="Proteomes" id="UP000215914"/>
    </source>
</evidence>
<sequence>MKHFDSYEVAKQQSSICHKLMDRPVNELNVHELFKNLFGGKFVYLISERT</sequence>
<comment type="caution">
    <text evidence="1">The sequence shown here is derived from an EMBL/GenBank/DDBJ whole genome shotgun (WGS) entry which is preliminary data.</text>
</comment>
<accession>A0A9K3NPK3</accession>
<dbReference type="AlphaFoldDB" id="A0A9K3NPK3"/>
<keyword evidence="2" id="KW-1185">Reference proteome</keyword>
<proteinExistence type="predicted"/>